<evidence type="ECO:0000256" key="1">
    <source>
        <dbReference type="ARBA" id="ARBA00004448"/>
    </source>
</evidence>
<feature type="domain" description="Cytochrome oxidase subunit II copper A binding" evidence="20">
    <location>
        <begin position="92"/>
        <end position="225"/>
    </location>
</feature>
<keyword evidence="8 18" id="KW-0479">Metal-binding</keyword>
<protein>
    <recommendedName>
        <fullName evidence="4 18">Cytochrome c oxidase subunit 2</fullName>
    </recommendedName>
</protein>
<keyword evidence="15 18" id="KW-0496">Mitochondrion</keyword>
<keyword evidence="7 18" id="KW-0812">Transmembrane</keyword>
<gene>
    <name evidence="22" type="primary">COX2</name>
</gene>
<keyword evidence="6 18" id="KW-0679">Respiratory chain</keyword>
<evidence type="ECO:0000256" key="6">
    <source>
        <dbReference type="ARBA" id="ARBA00022660"/>
    </source>
</evidence>
<dbReference type="FunFam" id="2.60.40.420:FF:000001">
    <property type="entry name" value="Cytochrome c oxidase subunit 2"/>
    <property type="match status" value="1"/>
</dbReference>
<evidence type="ECO:0000256" key="3">
    <source>
        <dbReference type="ARBA" id="ARBA00011164"/>
    </source>
</evidence>
<evidence type="ECO:0000313" key="22">
    <source>
        <dbReference type="EMBL" id="ALJ93716.1"/>
    </source>
</evidence>
<comment type="catalytic activity">
    <reaction evidence="17">
        <text>4 Fe(II)-[cytochrome c] + O2 + 8 H(+)(in) = 4 Fe(III)-[cytochrome c] + 2 H2O + 4 H(+)(out)</text>
        <dbReference type="Rhea" id="RHEA:11436"/>
        <dbReference type="Rhea" id="RHEA-COMP:10350"/>
        <dbReference type="Rhea" id="RHEA-COMP:14399"/>
        <dbReference type="ChEBI" id="CHEBI:15377"/>
        <dbReference type="ChEBI" id="CHEBI:15378"/>
        <dbReference type="ChEBI" id="CHEBI:15379"/>
        <dbReference type="ChEBI" id="CHEBI:29033"/>
        <dbReference type="ChEBI" id="CHEBI:29034"/>
        <dbReference type="EC" id="7.1.1.9"/>
    </reaction>
    <physiologicalReaction direction="left-to-right" evidence="17">
        <dbReference type="Rhea" id="RHEA:11437"/>
    </physiologicalReaction>
</comment>
<dbReference type="PANTHER" id="PTHR22888:SF9">
    <property type="entry name" value="CYTOCHROME C OXIDASE SUBUNIT 2"/>
    <property type="match status" value="1"/>
</dbReference>
<dbReference type="PROSITE" id="PS50999">
    <property type="entry name" value="COX2_TM"/>
    <property type="match status" value="1"/>
</dbReference>
<keyword evidence="10" id="KW-0460">Magnesium</keyword>
<keyword evidence="9 18" id="KW-0999">Mitochondrion inner membrane</keyword>
<organism evidence="22">
    <name type="scientific">Ettchellsia sinica</name>
    <dbReference type="NCBI Taxonomy" id="1738633"/>
    <lineage>
        <taxon>Eukaryota</taxon>
        <taxon>Metazoa</taxon>
        <taxon>Ecdysozoa</taxon>
        <taxon>Arthropoda</taxon>
        <taxon>Hexapoda</taxon>
        <taxon>Insecta</taxon>
        <taxon>Pterygota</taxon>
        <taxon>Neoptera</taxon>
        <taxon>Endopterygota</taxon>
        <taxon>Hymenoptera</taxon>
        <taxon>Apocrita</taxon>
        <taxon>Megalyroidea</taxon>
        <taxon>Megalyridae</taxon>
        <taxon>Ettchellsia</taxon>
    </lineage>
</organism>
<comment type="similarity">
    <text evidence="2 18">Belongs to the cytochrome c oxidase subunit 2 family.</text>
</comment>
<feature type="transmembrane region" description="Helical" evidence="19">
    <location>
        <begin position="63"/>
        <end position="85"/>
    </location>
</feature>
<dbReference type="Pfam" id="PF02790">
    <property type="entry name" value="COX2_TM"/>
    <property type="match status" value="1"/>
</dbReference>
<evidence type="ECO:0000256" key="17">
    <source>
        <dbReference type="ARBA" id="ARBA00049512"/>
    </source>
</evidence>
<evidence type="ECO:0000256" key="13">
    <source>
        <dbReference type="ARBA" id="ARBA00022989"/>
    </source>
</evidence>
<evidence type="ECO:0000256" key="7">
    <source>
        <dbReference type="ARBA" id="ARBA00022692"/>
    </source>
</evidence>
<evidence type="ECO:0000256" key="12">
    <source>
        <dbReference type="ARBA" id="ARBA00022982"/>
    </source>
</evidence>
<keyword evidence="14 18" id="KW-0186">Copper</keyword>
<dbReference type="Gene3D" id="2.60.40.420">
    <property type="entry name" value="Cupredoxins - blue copper proteins"/>
    <property type="match status" value="1"/>
</dbReference>
<dbReference type="InterPro" id="IPR008972">
    <property type="entry name" value="Cupredoxin"/>
</dbReference>
<comment type="subunit">
    <text evidence="3">Component of the cytochrome c oxidase (complex IV, CIV), a multisubunit enzyme composed of a catalytic core of 3 subunits and several supernumerary subunits. The complex exists as a monomer or a dimer and forms supercomplexes (SCs) in the inner mitochondrial membrane with ubiquinol-cytochrome c oxidoreductase (cytochrome b-c1 complex, complex III, CIII).</text>
</comment>
<dbReference type="PROSITE" id="PS00078">
    <property type="entry name" value="COX2"/>
    <property type="match status" value="1"/>
</dbReference>
<dbReference type="GO" id="GO:0005743">
    <property type="term" value="C:mitochondrial inner membrane"/>
    <property type="evidence" value="ECO:0007669"/>
    <property type="project" value="UniProtKB-SubCell"/>
</dbReference>
<name>A0A2S0AYG4_9HYME</name>
<accession>A0A2S0AYG4</accession>
<dbReference type="SUPFAM" id="SSF81464">
    <property type="entry name" value="Cytochrome c oxidase subunit II-like, transmembrane region"/>
    <property type="match status" value="1"/>
</dbReference>
<dbReference type="PANTHER" id="PTHR22888">
    <property type="entry name" value="CYTOCHROME C OXIDASE, SUBUNIT II"/>
    <property type="match status" value="1"/>
</dbReference>
<evidence type="ECO:0000256" key="11">
    <source>
        <dbReference type="ARBA" id="ARBA00022967"/>
    </source>
</evidence>
<dbReference type="PRINTS" id="PR01166">
    <property type="entry name" value="CYCOXIDASEII"/>
</dbReference>
<keyword evidence="5 18" id="KW-0813">Transport</keyword>
<dbReference type="InterPro" id="IPR036257">
    <property type="entry name" value="Cyt_c_oxidase_su2_TM_sf"/>
</dbReference>
<dbReference type="GO" id="GO:0016491">
    <property type="term" value="F:oxidoreductase activity"/>
    <property type="evidence" value="ECO:0007669"/>
    <property type="project" value="InterPro"/>
</dbReference>
<evidence type="ECO:0000256" key="19">
    <source>
        <dbReference type="SAM" id="Phobius"/>
    </source>
</evidence>
<dbReference type="GO" id="GO:0004129">
    <property type="term" value="F:cytochrome-c oxidase activity"/>
    <property type="evidence" value="ECO:0007669"/>
    <property type="project" value="UniProtKB-EC"/>
</dbReference>
<feature type="domain" description="Cytochrome oxidase subunit II transmembrane region profile" evidence="21">
    <location>
        <begin position="1"/>
        <end position="91"/>
    </location>
</feature>
<dbReference type="Pfam" id="PF00116">
    <property type="entry name" value="COX2"/>
    <property type="match status" value="1"/>
</dbReference>
<evidence type="ECO:0000256" key="9">
    <source>
        <dbReference type="ARBA" id="ARBA00022792"/>
    </source>
</evidence>
<keyword evidence="16 18" id="KW-0472">Membrane</keyword>
<comment type="cofactor">
    <cofactor evidence="18">
        <name>Cu cation</name>
        <dbReference type="ChEBI" id="CHEBI:23378"/>
    </cofactor>
    <text evidence="18">Binds a copper A center.</text>
</comment>
<evidence type="ECO:0000256" key="2">
    <source>
        <dbReference type="ARBA" id="ARBA00007866"/>
    </source>
</evidence>
<reference evidence="22" key="1">
    <citation type="submission" date="2015-04" db="EMBL/GenBank/DDBJ databases">
        <title>The complete mitochondrial genome of Ettchellsia sinica.</title>
        <authorList>
            <person name="Wei S.J."/>
            <person name="Wu Q.L."/>
        </authorList>
    </citation>
    <scope>NUCLEOTIDE SEQUENCE</scope>
</reference>
<proteinExistence type="inferred from homology"/>
<sequence>MSTWMMYSFQDANSPIMENMIWFYDYTMMILMMIIMLVMYKFYLILFNQYINRYLMHGNMIELLWTLLPMLILVLMAIPSLKILYFNDEIYNPLLTIKALGHQWYWSYEYSDFLDLNFDSYLIDDDSMYLEEFRLLDVDNRLILPSLSSIRLLVSSIDVIHSWTVPSLGVKMDATPGRLNQISLFMFRTGLYYGQCSEICGMNHSFMPIVLEVVSLNNWLNWLNFN</sequence>
<evidence type="ECO:0000256" key="16">
    <source>
        <dbReference type="ARBA" id="ARBA00023136"/>
    </source>
</evidence>
<feature type="transmembrane region" description="Helical" evidence="19">
    <location>
        <begin position="21"/>
        <end position="43"/>
    </location>
</feature>
<dbReference type="SUPFAM" id="SSF49503">
    <property type="entry name" value="Cupredoxins"/>
    <property type="match status" value="1"/>
</dbReference>
<comment type="subcellular location">
    <subcellularLocation>
        <location evidence="1 18">Mitochondrion inner membrane</location>
        <topology evidence="1 18">Multi-pass membrane protein</topology>
    </subcellularLocation>
</comment>
<evidence type="ECO:0000256" key="14">
    <source>
        <dbReference type="ARBA" id="ARBA00023008"/>
    </source>
</evidence>
<keyword evidence="13 19" id="KW-1133">Transmembrane helix</keyword>
<dbReference type="GO" id="GO:0005507">
    <property type="term" value="F:copper ion binding"/>
    <property type="evidence" value="ECO:0007669"/>
    <property type="project" value="InterPro"/>
</dbReference>
<dbReference type="InterPro" id="IPR011759">
    <property type="entry name" value="Cyt_c_oxidase_su2_TM_dom"/>
</dbReference>
<geneLocation type="mitochondrion" evidence="22"/>
<evidence type="ECO:0000256" key="8">
    <source>
        <dbReference type="ARBA" id="ARBA00022723"/>
    </source>
</evidence>
<dbReference type="GO" id="GO:0042773">
    <property type="term" value="P:ATP synthesis coupled electron transport"/>
    <property type="evidence" value="ECO:0007669"/>
    <property type="project" value="TreeGrafter"/>
</dbReference>
<dbReference type="Gene3D" id="1.10.287.90">
    <property type="match status" value="1"/>
</dbReference>
<dbReference type="InterPro" id="IPR001505">
    <property type="entry name" value="Copper_CuA"/>
</dbReference>
<evidence type="ECO:0000256" key="18">
    <source>
        <dbReference type="RuleBase" id="RU000457"/>
    </source>
</evidence>
<dbReference type="InterPro" id="IPR002429">
    <property type="entry name" value="CcO_II-like_C"/>
</dbReference>
<dbReference type="PROSITE" id="PS50857">
    <property type="entry name" value="COX2_CUA"/>
    <property type="match status" value="1"/>
</dbReference>
<evidence type="ECO:0000256" key="15">
    <source>
        <dbReference type="ARBA" id="ARBA00023128"/>
    </source>
</evidence>
<dbReference type="EMBL" id="KR270641">
    <property type="protein sequence ID" value="ALJ93716.1"/>
    <property type="molecule type" value="Genomic_DNA"/>
</dbReference>
<evidence type="ECO:0000256" key="4">
    <source>
        <dbReference type="ARBA" id="ARBA00015946"/>
    </source>
</evidence>
<comment type="function">
    <text evidence="18">Component of the cytochrome c oxidase, the last enzyme in the mitochondrial electron transport chain which drives oxidative phosphorylation. The respiratory chain contains 3 multisubunit complexes succinate dehydrogenase (complex II, CII), ubiquinol-cytochrome c oxidoreductase (cytochrome b-c1 complex, complex III, CIII) and cytochrome c oxidase (complex IV, CIV), that cooperate to transfer electrons derived from NADH and succinate to molecular oxygen, creating an electrochemical gradient over the inner membrane that drives transmembrane transport and the ATP synthase. Cytochrome c oxidase is the component of the respiratory chain that catalyzes the reduction of oxygen to water. Electrons originating from reduced cytochrome c in the intermembrane space (IMS) are transferred via the dinuclear copper A center (CU(A)) of subunit 2 and heme A of subunit 1 to the active site in subunit 1, a binuclear center (BNC) formed by heme A3 and copper B (CU(B)). The BNC reduces molecular oxygen to 2 water molecules using 4 electrons from cytochrome c in the IMS and 4 protons from the mitochondrial matrix.</text>
</comment>
<dbReference type="CDD" id="cd13912">
    <property type="entry name" value="CcO_II_C"/>
    <property type="match status" value="1"/>
</dbReference>
<evidence type="ECO:0000259" key="20">
    <source>
        <dbReference type="PROSITE" id="PS50857"/>
    </source>
</evidence>
<dbReference type="InterPro" id="IPR014222">
    <property type="entry name" value="Cyt_c_oxidase_su2"/>
</dbReference>
<keyword evidence="11" id="KW-1278">Translocase</keyword>
<evidence type="ECO:0000256" key="5">
    <source>
        <dbReference type="ARBA" id="ARBA00022448"/>
    </source>
</evidence>
<keyword evidence="12 18" id="KW-0249">Electron transport</keyword>
<dbReference type="InterPro" id="IPR045187">
    <property type="entry name" value="CcO_II"/>
</dbReference>
<evidence type="ECO:0000259" key="21">
    <source>
        <dbReference type="PROSITE" id="PS50999"/>
    </source>
</evidence>
<dbReference type="NCBIfam" id="TIGR02866">
    <property type="entry name" value="CoxB"/>
    <property type="match status" value="1"/>
</dbReference>
<dbReference type="InterPro" id="IPR034210">
    <property type="entry name" value="CcO_II_C"/>
</dbReference>
<dbReference type="AlphaFoldDB" id="A0A2S0AYG4"/>
<evidence type="ECO:0000256" key="10">
    <source>
        <dbReference type="ARBA" id="ARBA00022842"/>
    </source>
</evidence>